<evidence type="ECO:0000256" key="2">
    <source>
        <dbReference type="SAM" id="MobiDB-lite"/>
    </source>
</evidence>
<organism evidence="4 5">
    <name type="scientific">Actinacidiphila acididurans</name>
    <dbReference type="NCBI Taxonomy" id="2784346"/>
    <lineage>
        <taxon>Bacteria</taxon>
        <taxon>Bacillati</taxon>
        <taxon>Actinomycetota</taxon>
        <taxon>Actinomycetes</taxon>
        <taxon>Kitasatosporales</taxon>
        <taxon>Streptomycetaceae</taxon>
        <taxon>Actinacidiphila</taxon>
    </lineage>
</organism>
<sequence>MRVALLTEGGYPFARGEGTAWCDRLVRGLDHHDFDVYALIRSSGTEAGGRVDLPPQVRRVRAERLWGEPPAAALTPIRGGGRAARRARRAEFLWHYGEFAAALAGGAALPPAPRAERFAAGLYGLARVAAEGGGLPELLRGPDAVAVLESACRAPGVRPLVADIVVTELLTVAGTLERQLRPLSAPWYGPADLAAADLCHALSGGPATLPGLLAKRFSGTPLIVTEYAVRAREALLALRTAQLPPSARALLGAYHRLLAAESYRQAALITSGSTHVTRWQLRCGARPERIRTIHPGFDPGRFAGMGGAQAGGAEARRVGVAGAGDVEAGAVAPSASEAGAVATGTALVRAAGASASSEAGVAGVGAANANASEARAARSGVAAVGGTPVRAARASAPEAGATGADTATADAAARGAGMLADSAGRPVLVWVGRPDPGKDLAALLHAFLMVRARRPGVRLRVCHLRTGDPRAVAYLGHCRALADRLFPAEEAGGSVGFEEIGSPGGPDLAGAYAGGDVVVLSSGAEGFPLTLVEAMFCGRPTVATDVGAVREVVGATGLVVPPRDPRALADAVLALLAAPDRAARLGAAARERALALFTVESWVAAFREGYAAVAARQPLPSRIAPLPPTRRPPSLPATGERGRTRTRTAERARPPAAGALTAGGARP</sequence>
<gene>
    <name evidence="4" type="ORF">ITX44_24655</name>
</gene>
<dbReference type="EMBL" id="JADKYB010000014">
    <property type="protein sequence ID" value="MBM9507677.1"/>
    <property type="molecule type" value="Genomic_DNA"/>
</dbReference>
<dbReference type="PANTHER" id="PTHR12526:SF636">
    <property type="entry name" value="BLL3647 PROTEIN"/>
    <property type="match status" value="1"/>
</dbReference>
<dbReference type="Proteomes" id="UP000749040">
    <property type="component" value="Unassembled WGS sequence"/>
</dbReference>
<keyword evidence="5" id="KW-1185">Reference proteome</keyword>
<dbReference type="PANTHER" id="PTHR12526">
    <property type="entry name" value="GLYCOSYLTRANSFERASE"/>
    <property type="match status" value="1"/>
</dbReference>
<feature type="region of interest" description="Disordered" evidence="2">
    <location>
        <begin position="621"/>
        <end position="667"/>
    </location>
</feature>
<dbReference type="SUPFAM" id="SSF53756">
    <property type="entry name" value="UDP-Glycosyltransferase/glycogen phosphorylase"/>
    <property type="match status" value="1"/>
</dbReference>
<reference evidence="4 5" key="1">
    <citation type="submission" date="2021-01" db="EMBL/GenBank/DDBJ databases">
        <title>Streptomyces acididurans sp. nov., isolated from a peat swamp forest soil.</title>
        <authorList>
            <person name="Chantavorakit T."/>
            <person name="Duangmal K."/>
        </authorList>
    </citation>
    <scope>NUCLEOTIDE SEQUENCE [LARGE SCALE GENOMIC DNA]</scope>
    <source>
        <strain evidence="4 5">KK5PA1</strain>
    </source>
</reference>
<accession>A0ABS2TWF7</accession>
<evidence type="ECO:0000313" key="4">
    <source>
        <dbReference type="EMBL" id="MBM9507677.1"/>
    </source>
</evidence>
<protein>
    <recommendedName>
        <fullName evidence="1">D-inositol 3-phosphate glycosyltransferase</fullName>
    </recommendedName>
</protein>
<proteinExistence type="predicted"/>
<evidence type="ECO:0000313" key="5">
    <source>
        <dbReference type="Proteomes" id="UP000749040"/>
    </source>
</evidence>
<dbReference type="Pfam" id="PF13692">
    <property type="entry name" value="Glyco_trans_1_4"/>
    <property type="match status" value="1"/>
</dbReference>
<name>A0ABS2TWF7_9ACTN</name>
<dbReference type="InterPro" id="IPR022622">
    <property type="entry name" value="DUF3492"/>
</dbReference>
<feature type="domain" description="DUF3492" evidence="3">
    <location>
        <begin position="1"/>
        <end position="288"/>
    </location>
</feature>
<evidence type="ECO:0000259" key="3">
    <source>
        <dbReference type="Pfam" id="PF11997"/>
    </source>
</evidence>
<feature type="compositionally biased region" description="Pro residues" evidence="2">
    <location>
        <begin position="625"/>
        <end position="635"/>
    </location>
</feature>
<evidence type="ECO:0000256" key="1">
    <source>
        <dbReference type="ARBA" id="ARBA00021292"/>
    </source>
</evidence>
<dbReference type="RefSeq" id="WP_205359552.1">
    <property type="nucleotide sequence ID" value="NZ_JADKYB010000014.1"/>
</dbReference>
<dbReference type="Pfam" id="PF11997">
    <property type="entry name" value="DUF3492"/>
    <property type="match status" value="1"/>
</dbReference>
<comment type="caution">
    <text evidence="4">The sequence shown here is derived from an EMBL/GenBank/DDBJ whole genome shotgun (WGS) entry which is preliminary data.</text>
</comment>
<feature type="compositionally biased region" description="Low complexity" evidence="2">
    <location>
        <begin position="654"/>
        <end position="667"/>
    </location>
</feature>
<feature type="compositionally biased region" description="Basic and acidic residues" evidence="2">
    <location>
        <begin position="640"/>
        <end position="653"/>
    </location>
</feature>
<dbReference type="Gene3D" id="3.40.50.2000">
    <property type="entry name" value="Glycogen Phosphorylase B"/>
    <property type="match status" value="2"/>
</dbReference>